<accession>A0ABT7FA52</accession>
<name>A0ABT7FA52_9RHOB</name>
<keyword evidence="2" id="KW-1185">Reference proteome</keyword>
<dbReference type="EMBL" id="JASNJE010000002">
    <property type="protein sequence ID" value="MDK3071992.1"/>
    <property type="molecule type" value="Genomic_DNA"/>
</dbReference>
<dbReference type="Proteomes" id="UP001227126">
    <property type="component" value="Unassembled WGS sequence"/>
</dbReference>
<dbReference type="RefSeq" id="WP_284483946.1">
    <property type="nucleotide sequence ID" value="NZ_JASNJE010000002.1"/>
</dbReference>
<organism evidence="1 2">
    <name type="scientific">Sedimentitalea xiamensis</name>
    <dbReference type="NCBI Taxonomy" id="3050037"/>
    <lineage>
        <taxon>Bacteria</taxon>
        <taxon>Pseudomonadati</taxon>
        <taxon>Pseudomonadota</taxon>
        <taxon>Alphaproteobacteria</taxon>
        <taxon>Rhodobacterales</taxon>
        <taxon>Paracoccaceae</taxon>
        <taxon>Sedimentitalea</taxon>
    </lineage>
</organism>
<proteinExistence type="predicted"/>
<gene>
    <name evidence="1" type="ORF">QO034_02610</name>
</gene>
<protein>
    <submittedName>
        <fullName evidence="1">Uncharacterized protein</fullName>
    </submittedName>
</protein>
<evidence type="ECO:0000313" key="1">
    <source>
        <dbReference type="EMBL" id="MDK3071992.1"/>
    </source>
</evidence>
<reference evidence="1 2" key="1">
    <citation type="submission" date="2023-05" db="EMBL/GenBank/DDBJ databases">
        <title>Sedimentitalea sp. nov. JM2-8.</title>
        <authorList>
            <person name="Huang J."/>
        </authorList>
    </citation>
    <scope>NUCLEOTIDE SEQUENCE [LARGE SCALE GENOMIC DNA]</scope>
    <source>
        <strain evidence="1 2">JM2-8</strain>
    </source>
</reference>
<sequence length="246" mass="26595">MAGYRVDFSATQIDFLVRHLGVTLPEPEGIEATVADLKKLRDTAERRLGETDAIRAVFPVESGSLSSVFQRIADCDDSADPAELRAELTDATLLLRSLTSRVEDLQSLQKAMPVSLTLSAIDWKQASDAVVLQIRDIQSAMEQEIEDPDVGAQIRKLNALADEIATHGDRLSETLRTVLDSPDAAARAKAVGPAQQAAQSCIAFCESNPLLAHISNHPLDGADRADADGHLVRPLRTLLQQLSVNP</sequence>
<evidence type="ECO:0000313" key="2">
    <source>
        <dbReference type="Proteomes" id="UP001227126"/>
    </source>
</evidence>
<comment type="caution">
    <text evidence="1">The sequence shown here is derived from an EMBL/GenBank/DDBJ whole genome shotgun (WGS) entry which is preliminary data.</text>
</comment>